<feature type="region of interest" description="Disordered" evidence="1">
    <location>
        <begin position="32"/>
        <end position="67"/>
    </location>
</feature>
<protein>
    <recommendedName>
        <fullName evidence="4">Peptidase A2 domain-containing protein</fullName>
    </recommendedName>
</protein>
<dbReference type="OrthoDB" id="129525at2759"/>
<evidence type="ECO:0008006" key="4">
    <source>
        <dbReference type="Google" id="ProtNLM"/>
    </source>
</evidence>
<keyword evidence="3" id="KW-1185">Reference proteome</keyword>
<organism evidence="2 3">
    <name type="scientific">Phytophthora palmivora</name>
    <dbReference type="NCBI Taxonomy" id="4796"/>
    <lineage>
        <taxon>Eukaryota</taxon>
        <taxon>Sar</taxon>
        <taxon>Stramenopiles</taxon>
        <taxon>Oomycota</taxon>
        <taxon>Peronosporomycetes</taxon>
        <taxon>Peronosporales</taxon>
        <taxon>Peronosporaceae</taxon>
        <taxon>Phytophthora</taxon>
    </lineage>
</organism>
<proteinExistence type="predicted"/>
<dbReference type="Proteomes" id="UP000237271">
    <property type="component" value="Unassembled WGS sequence"/>
</dbReference>
<accession>A0A2P4YDN8</accession>
<evidence type="ECO:0000313" key="3">
    <source>
        <dbReference type="Proteomes" id="UP000237271"/>
    </source>
</evidence>
<dbReference type="EMBL" id="NCKW01003602">
    <property type="protein sequence ID" value="POM75926.1"/>
    <property type="molecule type" value="Genomic_DNA"/>
</dbReference>
<feature type="region of interest" description="Disordered" evidence="1">
    <location>
        <begin position="92"/>
        <end position="112"/>
    </location>
</feature>
<name>A0A2P4YDN8_9STRA</name>
<evidence type="ECO:0000256" key="1">
    <source>
        <dbReference type="SAM" id="MobiDB-lite"/>
    </source>
</evidence>
<gene>
    <name evidence="2" type="ORF">PHPALM_6904</name>
</gene>
<evidence type="ECO:0000313" key="2">
    <source>
        <dbReference type="EMBL" id="POM75926.1"/>
    </source>
</evidence>
<comment type="caution">
    <text evidence="2">The sequence shown here is derived from an EMBL/GenBank/DDBJ whole genome shotgun (WGS) entry which is preliminary data.</text>
</comment>
<reference evidence="2 3" key="1">
    <citation type="journal article" date="2017" name="Genome Biol. Evol.">
        <title>Phytophthora megakarya and P. palmivora, closely related causal agents of cacao black pod rot, underwent increases in genome sizes and gene numbers by different mechanisms.</title>
        <authorList>
            <person name="Ali S.S."/>
            <person name="Shao J."/>
            <person name="Lary D.J."/>
            <person name="Kronmiller B."/>
            <person name="Shen D."/>
            <person name="Strem M.D."/>
            <person name="Amoako-Attah I."/>
            <person name="Akrofi A.Y."/>
            <person name="Begoude B.A."/>
            <person name="Ten Hoopen G.M."/>
            <person name="Coulibaly K."/>
            <person name="Kebe B.I."/>
            <person name="Melnick R.L."/>
            <person name="Guiltinan M.J."/>
            <person name="Tyler B.M."/>
            <person name="Meinhardt L.W."/>
            <person name="Bailey B.A."/>
        </authorList>
    </citation>
    <scope>NUCLEOTIDE SEQUENCE [LARGE SCALE GENOMIC DNA]</scope>
    <source>
        <strain evidence="3">sbr112.9</strain>
    </source>
</reference>
<dbReference type="AlphaFoldDB" id="A0A2P4YDN8"/>
<sequence>MARKSNKSLLKDVVAFIKWLRASCKKLLRWEPPAHQTAASPRKQAEKKPGHLAGKPPRNEETKIPPRKRTCLKCDSERHRVKDCPRVNEEHLRRWREKKSGKTTPQTSTGAKKPVRSVNALHFGDVSPEGRSECMAVVENMLDLHDVLLDSGADVNVASRGLVHQQLRCGAVVKEESYSPHQLAIFDGSCFQVTKRITFGIVQLRTTAGPLLLRIIQAWVFEEEKKKSMLVLSRPVMEHAILARACDIRTEWDLQDLGGEGVGSVNLIYDNSLLVAMPELGREEPDQVAAILEDRIAEAVSAGLSATDAERLRSLLTGVSQCI</sequence>
<dbReference type="Gene3D" id="4.10.60.10">
    <property type="entry name" value="Zinc finger, CCHC-type"/>
    <property type="match status" value="1"/>
</dbReference>